<dbReference type="InterPro" id="IPR000719">
    <property type="entry name" value="Prot_kinase_dom"/>
</dbReference>
<gene>
    <name evidence="2" type="ORF">glysoja_037443</name>
</gene>
<evidence type="ECO:0000259" key="1">
    <source>
        <dbReference type="PROSITE" id="PS50011"/>
    </source>
</evidence>
<protein>
    <recommendedName>
        <fullName evidence="1">Protein kinase domain-containing protein</fullName>
    </recommendedName>
</protein>
<evidence type="ECO:0000313" key="2">
    <source>
        <dbReference type="EMBL" id="KHN09341.1"/>
    </source>
</evidence>
<dbReference type="Proteomes" id="UP000053555">
    <property type="component" value="Unassembled WGS sequence"/>
</dbReference>
<reference evidence="2" key="1">
    <citation type="submission" date="2014-07" db="EMBL/GenBank/DDBJ databases">
        <title>Identification of a novel salt tolerance gene in wild soybean by whole-genome sequencing.</title>
        <authorList>
            <person name="Lam H.-M."/>
            <person name="Qi X."/>
            <person name="Li M.-W."/>
            <person name="Liu X."/>
            <person name="Xie M."/>
            <person name="Ni M."/>
            <person name="Xu X."/>
        </authorList>
    </citation>
    <scope>NUCLEOTIDE SEQUENCE [LARGE SCALE GENOMIC DNA]</scope>
    <source>
        <tissue evidence="2">Root</tissue>
    </source>
</reference>
<accession>A0A0B2PIZ6</accession>
<dbReference type="EMBL" id="KN665274">
    <property type="protein sequence ID" value="KHN09341.1"/>
    <property type="molecule type" value="Genomic_DNA"/>
</dbReference>
<dbReference type="AlphaFoldDB" id="A0A0B2PIZ6"/>
<feature type="domain" description="Protein kinase" evidence="1">
    <location>
        <begin position="1"/>
        <end position="39"/>
    </location>
</feature>
<sequence>MAISAARGLAFLHSSNNHVIFRDFKPLNILLDEVSKLVC</sequence>
<organism evidence="2">
    <name type="scientific">Glycine soja</name>
    <name type="common">Wild soybean</name>
    <dbReference type="NCBI Taxonomy" id="3848"/>
    <lineage>
        <taxon>Eukaryota</taxon>
        <taxon>Viridiplantae</taxon>
        <taxon>Streptophyta</taxon>
        <taxon>Embryophyta</taxon>
        <taxon>Tracheophyta</taxon>
        <taxon>Spermatophyta</taxon>
        <taxon>Magnoliopsida</taxon>
        <taxon>eudicotyledons</taxon>
        <taxon>Gunneridae</taxon>
        <taxon>Pentapetalae</taxon>
        <taxon>rosids</taxon>
        <taxon>fabids</taxon>
        <taxon>Fabales</taxon>
        <taxon>Fabaceae</taxon>
        <taxon>Papilionoideae</taxon>
        <taxon>50 kb inversion clade</taxon>
        <taxon>NPAAA clade</taxon>
        <taxon>indigoferoid/millettioid clade</taxon>
        <taxon>Phaseoleae</taxon>
        <taxon>Glycine</taxon>
        <taxon>Glycine subgen. Soja</taxon>
    </lineage>
</organism>
<dbReference type="GO" id="GO:0005524">
    <property type="term" value="F:ATP binding"/>
    <property type="evidence" value="ECO:0007669"/>
    <property type="project" value="InterPro"/>
</dbReference>
<proteinExistence type="predicted"/>
<dbReference type="InterPro" id="IPR011009">
    <property type="entry name" value="Kinase-like_dom_sf"/>
</dbReference>
<name>A0A0B2PIZ6_GLYSO</name>
<dbReference type="GO" id="GO:0004672">
    <property type="term" value="F:protein kinase activity"/>
    <property type="evidence" value="ECO:0007669"/>
    <property type="project" value="InterPro"/>
</dbReference>
<dbReference type="SUPFAM" id="SSF56112">
    <property type="entry name" value="Protein kinase-like (PK-like)"/>
    <property type="match status" value="1"/>
</dbReference>
<dbReference type="PROSITE" id="PS50011">
    <property type="entry name" value="PROTEIN_KINASE_DOM"/>
    <property type="match status" value="1"/>
</dbReference>
<dbReference type="Gene3D" id="1.10.510.10">
    <property type="entry name" value="Transferase(Phosphotransferase) domain 1"/>
    <property type="match status" value="1"/>
</dbReference>